<dbReference type="AlphaFoldDB" id="V4H8A7"/>
<evidence type="ECO:0000259" key="2">
    <source>
        <dbReference type="Pfam" id="PF02350"/>
    </source>
</evidence>
<protein>
    <submittedName>
        <fullName evidence="3">UDP-N-acetylglucosamine 2-epimerase</fullName>
    </submittedName>
</protein>
<comment type="caution">
    <text evidence="3">The sequence shown here is derived from an EMBL/GenBank/DDBJ whole genome shotgun (WGS) entry which is preliminary data.</text>
</comment>
<dbReference type="STRING" id="1324957.K933_16677"/>
<dbReference type="InterPro" id="IPR003331">
    <property type="entry name" value="UDP_GlcNAc_Epimerase_2_dom"/>
</dbReference>
<dbReference type="PANTHER" id="PTHR43174:SF1">
    <property type="entry name" value="UDP-N-ACETYLGLUCOSAMINE 2-EPIMERASE"/>
    <property type="match status" value="1"/>
</dbReference>
<sequence>MAEAADGVDAADGARPTVLTVVGARPQFIKAAPVSRALAAGGYDEVLVHTGQHYDDGLSGVFFDELDIPRPDYHLGVGSGSHGEQTGRMLSALGERIAAVDPEFVVVYGDTNSTLAGGIAASKLDTTLVHVEAGLRSGRREMPEEVNRLMTDHAADVLLAPTERAMESLAREGLSERAHRTGDVSADAVRWARERAPAVADVFADLGVDDPPAAGEFVLATVHRPRNTDDGARLRAIVKTLTDSPLPVVFPAHPRTTAALEEHGLLEALEESESVILVEPVGYLGFVRLMSAADRVLTDSGGVQKETFLLGTPCVTLREETEWPETVEAGWNVLVGADPEAMAAGLTGEVPEAPADSPSPYGDGDAASEIVEVLDGVRS</sequence>
<dbReference type="PATRIC" id="fig|1324957.4.peg.3388"/>
<name>V4H8A7_9EURY</name>
<dbReference type="Gene3D" id="3.40.50.2000">
    <property type="entry name" value="Glycogen Phosphorylase B"/>
    <property type="match status" value="2"/>
</dbReference>
<keyword evidence="4" id="KW-1185">Reference proteome</keyword>
<dbReference type="Proteomes" id="UP000017840">
    <property type="component" value="Unassembled WGS sequence"/>
</dbReference>
<evidence type="ECO:0000313" key="3">
    <source>
        <dbReference type="EMBL" id="ESP86915.1"/>
    </source>
</evidence>
<evidence type="ECO:0000313" key="4">
    <source>
        <dbReference type="Proteomes" id="UP000017840"/>
    </source>
</evidence>
<dbReference type="Pfam" id="PF02350">
    <property type="entry name" value="Epimerase_2"/>
    <property type="match status" value="1"/>
</dbReference>
<proteinExistence type="predicted"/>
<dbReference type="EMBL" id="ASGZ01000068">
    <property type="protein sequence ID" value="ESP86915.1"/>
    <property type="molecule type" value="Genomic_DNA"/>
</dbReference>
<evidence type="ECO:0000256" key="1">
    <source>
        <dbReference type="SAM" id="MobiDB-lite"/>
    </source>
</evidence>
<feature type="region of interest" description="Disordered" evidence="1">
    <location>
        <begin position="347"/>
        <end position="366"/>
    </location>
</feature>
<dbReference type="RefSeq" id="WP_023395903.1">
    <property type="nucleotide sequence ID" value="NZ_ASGZ01000068.1"/>
</dbReference>
<dbReference type="PANTHER" id="PTHR43174">
    <property type="entry name" value="UDP-N-ACETYLGLUCOSAMINE 2-EPIMERASE"/>
    <property type="match status" value="1"/>
</dbReference>
<accession>V4H8A7</accession>
<dbReference type="NCBIfam" id="TIGR00236">
    <property type="entry name" value="wecB"/>
    <property type="match status" value="1"/>
</dbReference>
<feature type="domain" description="UDP-N-acetylglucosamine 2-epimerase" evidence="2">
    <location>
        <begin position="42"/>
        <end position="374"/>
    </location>
</feature>
<reference evidence="3 4" key="1">
    <citation type="journal article" date="2013" name="Genome Announc.">
        <title>Draft Genome Sequence of 'Candidatus Halobonum tyrrellensis' Strain G22, Isolated from the Hypersaline Waters of Lake Tyrrell, Australia.</title>
        <authorList>
            <person name="Ugalde J.A."/>
            <person name="Narasingarao P."/>
            <person name="Kuo S."/>
            <person name="Podell S."/>
            <person name="Allen E.E."/>
        </authorList>
    </citation>
    <scope>NUCLEOTIDE SEQUENCE [LARGE SCALE GENOMIC DNA]</scope>
    <source>
        <strain evidence="3 4">G22</strain>
    </source>
</reference>
<dbReference type="CDD" id="cd03786">
    <property type="entry name" value="GTB_UDP-GlcNAc_2-Epimerase"/>
    <property type="match status" value="1"/>
</dbReference>
<organism evidence="3 4">
    <name type="scientific">Candidatus Halobonum tyrrellensis G22</name>
    <dbReference type="NCBI Taxonomy" id="1324957"/>
    <lineage>
        <taxon>Archaea</taxon>
        <taxon>Methanobacteriati</taxon>
        <taxon>Methanobacteriota</taxon>
        <taxon>Stenosarchaea group</taxon>
        <taxon>Halobacteria</taxon>
        <taxon>Halobacteriales</taxon>
        <taxon>Haloferacaceae</taxon>
        <taxon>Candidatus Halobonum</taxon>
    </lineage>
</organism>
<dbReference type="OrthoDB" id="7018at2157"/>
<dbReference type="SUPFAM" id="SSF53756">
    <property type="entry name" value="UDP-Glycosyltransferase/glycogen phosphorylase"/>
    <property type="match status" value="1"/>
</dbReference>
<dbReference type="InterPro" id="IPR029767">
    <property type="entry name" value="WecB-like"/>
</dbReference>
<gene>
    <name evidence="3" type="ORF">K933_16677</name>
</gene>
<dbReference type="eggNOG" id="arCOG01392">
    <property type="taxonomic scope" value="Archaea"/>
</dbReference>